<name>A0A820NU58_9BILA</name>
<dbReference type="EMBL" id="CAJOBD010063974">
    <property type="protein sequence ID" value="CAF4391708.1"/>
    <property type="molecule type" value="Genomic_DNA"/>
</dbReference>
<feature type="non-terminal residue" evidence="1">
    <location>
        <position position="1"/>
    </location>
</feature>
<dbReference type="AlphaFoldDB" id="A0A820NU58"/>
<sequence length="36" mass="3959">SPSFIQTSLVNNSISKSIIINLTWVTNSDGNIPIER</sequence>
<accession>A0A820NU58</accession>
<evidence type="ECO:0000313" key="1">
    <source>
        <dbReference type="EMBL" id="CAF4391708.1"/>
    </source>
</evidence>
<protein>
    <submittedName>
        <fullName evidence="1">Uncharacterized protein</fullName>
    </submittedName>
</protein>
<gene>
    <name evidence="1" type="ORF">JBS370_LOCUS43173</name>
</gene>
<dbReference type="Proteomes" id="UP000663836">
    <property type="component" value="Unassembled WGS sequence"/>
</dbReference>
<reference evidence="1" key="1">
    <citation type="submission" date="2021-02" db="EMBL/GenBank/DDBJ databases">
        <authorList>
            <person name="Nowell W R."/>
        </authorList>
    </citation>
    <scope>NUCLEOTIDE SEQUENCE</scope>
</reference>
<evidence type="ECO:0000313" key="2">
    <source>
        <dbReference type="Proteomes" id="UP000663836"/>
    </source>
</evidence>
<comment type="caution">
    <text evidence="1">The sequence shown here is derived from an EMBL/GenBank/DDBJ whole genome shotgun (WGS) entry which is preliminary data.</text>
</comment>
<organism evidence="1 2">
    <name type="scientific">Rotaria sordida</name>
    <dbReference type="NCBI Taxonomy" id="392033"/>
    <lineage>
        <taxon>Eukaryota</taxon>
        <taxon>Metazoa</taxon>
        <taxon>Spiralia</taxon>
        <taxon>Gnathifera</taxon>
        <taxon>Rotifera</taxon>
        <taxon>Eurotatoria</taxon>
        <taxon>Bdelloidea</taxon>
        <taxon>Philodinida</taxon>
        <taxon>Philodinidae</taxon>
        <taxon>Rotaria</taxon>
    </lineage>
</organism>
<proteinExistence type="predicted"/>